<evidence type="ECO:0000256" key="9">
    <source>
        <dbReference type="SAM" id="Phobius"/>
    </source>
</evidence>
<evidence type="ECO:0000256" key="7">
    <source>
        <dbReference type="ARBA" id="ARBA00023136"/>
    </source>
</evidence>
<evidence type="ECO:0000256" key="3">
    <source>
        <dbReference type="ARBA" id="ARBA00022475"/>
    </source>
</evidence>
<name>A0A0M0JDJ9_9EUKA</name>
<keyword evidence="4 9" id="KW-0812">Transmembrane</keyword>
<protein>
    <submittedName>
        <fullName evidence="10">Membrane protein</fullName>
    </submittedName>
</protein>
<keyword evidence="3" id="KW-1003">Cell membrane</keyword>
<evidence type="ECO:0000256" key="6">
    <source>
        <dbReference type="ARBA" id="ARBA00023065"/>
    </source>
</evidence>
<dbReference type="AlphaFoldDB" id="A0A0M0JDJ9"/>
<dbReference type="GO" id="GO:0005254">
    <property type="term" value="F:chloride channel activity"/>
    <property type="evidence" value="ECO:0007669"/>
    <property type="project" value="InterPro"/>
</dbReference>
<feature type="region of interest" description="Disordered" evidence="8">
    <location>
        <begin position="390"/>
        <end position="420"/>
    </location>
</feature>
<evidence type="ECO:0000313" key="10">
    <source>
        <dbReference type="EMBL" id="KOO24535.1"/>
    </source>
</evidence>
<feature type="transmembrane region" description="Helical" evidence="9">
    <location>
        <begin position="195"/>
        <end position="214"/>
    </location>
</feature>
<organism evidence="10 11">
    <name type="scientific">Chrysochromulina tobinii</name>
    <dbReference type="NCBI Taxonomy" id="1460289"/>
    <lineage>
        <taxon>Eukaryota</taxon>
        <taxon>Haptista</taxon>
        <taxon>Haptophyta</taxon>
        <taxon>Prymnesiophyceae</taxon>
        <taxon>Prymnesiales</taxon>
        <taxon>Chrysochromulinaceae</taxon>
        <taxon>Chrysochromulina</taxon>
    </lineage>
</organism>
<accession>A0A0M0JDJ9</accession>
<evidence type="ECO:0000256" key="4">
    <source>
        <dbReference type="ARBA" id="ARBA00022692"/>
    </source>
</evidence>
<keyword evidence="11" id="KW-1185">Reference proteome</keyword>
<feature type="transmembrane region" description="Helical" evidence="9">
    <location>
        <begin position="6"/>
        <end position="26"/>
    </location>
</feature>
<dbReference type="Pfam" id="PF25539">
    <property type="entry name" value="Bestrophin_2"/>
    <property type="match status" value="1"/>
</dbReference>
<dbReference type="PANTHER" id="PTHR33281">
    <property type="entry name" value="UPF0187 PROTEIN YNEE"/>
    <property type="match status" value="1"/>
</dbReference>
<dbReference type="PANTHER" id="PTHR33281:SF19">
    <property type="entry name" value="VOLTAGE-DEPENDENT ANION CHANNEL-FORMING PROTEIN YNEE"/>
    <property type="match status" value="1"/>
</dbReference>
<dbReference type="GO" id="GO:0005886">
    <property type="term" value="C:plasma membrane"/>
    <property type="evidence" value="ECO:0007669"/>
    <property type="project" value="UniProtKB-SubCell"/>
</dbReference>
<reference evidence="11" key="1">
    <citation type="journal article" date="2015" name="PLoS Genet.">
        <title>Genome Sequence and Transcriptome Analyses of Chrysochromulina tobin: Metabolic Tools for Enhanced Algal Fitness in the Prominent Order Prymnesiales (Haptophyceae).</title>
        <authorList>
            <person name="Hovde B.T."/>
            <person name="Deodato C.R."/>
            <person name="Hunsperger H.M."/>
            <person name="Ryken S.A."/>
            <person name="Yost W."/>
            <person name="Jha R.K."/>
            <person name="Patterson J."/>
            <person name="Monnat R.J. Jr."/>
            <person name="Barlow S.B."/>
            <person name="Starkenburg S.R."/>
            <person name="Cattolico R.A."/>
        </authorList>
    </citation>
    <scope>NUCLEOTIDE SEQUENCE</scope>
    <source>
        <strain evidence="11">CCMP291</strain>
    </source>
</reference>
<feature type="transmembrane region" description="Helical" evidence="9">
    <location>
        <begin position="220"/>
        <end position="238"/>
    </location>
</feature>
<comment type="caution">
    <text evidence="10">The sequence shown here is derived from an EMBL/GenBank/DDBJ whole genome shotgun (WGS) entry which is preliminary data.</text>
</comment>
<sequence>MTPFIYFPWMVLNVYIFVLTFWVELVQPSLKPCFEMPIDAHVVMGGALSFLIVFRTQASFDRWWEARCAWQDAVTSCRALVVTTGAALCDDAAQERFSMQVVAFAVSFKAYLRGTAVSPDEVGFRMSWEHVMLLNKSSCPPLVAIRELASTVRFNLPTDTTGLGTSIYDEAVEQMRVLMSAVGVCERIKQTPMTFCYIATLRSFLVLWLATLPSSLIGEYGWVAVPALSVIGFLFLTVEQMAIEIEQPFGNDANDLPLESYILDVERVLLELLPSKPSIRTAPDREVAPARPLPPSTQHDGSRSAKVPSHQKGQRQQLPQALEQAPPVDLPVAVGSPVTYGVDSSDEGGENVSMMHARPACSSSGVTTSLASSENTGLDGFQGRYRALLDGSENAPSNTLLPPVYQQKYKKKHSDDDFQA</sequence>
<evidence type="ECO:0000256" key="8">
    <source>
        <dbReference type="SAM" id="MobiDB-lite"/>
    </source>
</evidence>
<evidence type="ECO:0000256" key="2">
    <source>
        <dbReference type="ARBA" id="ARBA00022448"/>
    </source>
</evidence>
<dbReference type="InterPro" id="IPR044669">
    <property type="entry name" value="YneE/VCCN1/2-like"/>
</dbReference>
<keyword evidence="6" id="KW-0406">Ion transport</keyword>
<keyword evidence="5 9" id="KW-1133">Transmembrane helix</keyword>
<comment type="subcellular location">
    <subcellularLocation>
        <location evidence="1">Cell membrane</location>
        <topology evidence="1">Multi-pass membrane protein</topology>
    </subcellularLocation>
</comment>
<evidence type="ECO:0000313" key="11">
    <source>
        <dbReference type="Proteomes" id="UP000037460"/>
    </source>
</evidence>
<evidence type="ECO:0000256" key="5">
    <source>
        <dbReference type="ARBA" id="ARBA00022989"/>
    </source>
</evidence>
<proteinExistence type="predicted"/>
<dbReference type="OrthoDB" id="1368at2759"/>
<dbReference type="Proteomes" id="UP000037460">
    <property type="component" value="Unassembled WGS sequence"/>
</dbReference>
<feature type="region of interest" description="Disordered" evidence="8">
    <location>
        <begin position="280"/>
        <end position="319"/>
    </location>
</feature>
<evidence type="ECO:0000256" key="1">
    <source>
        <dbReference type="ARBA" id="ARBA00004651"/>
    </source>
</evidence>
<gene>
    <name evidence="10" type="ORF">Ctob_004957</name>
</gene>
<keyword evidence="2" id="KW-0813">Transport</keyword>
<dbReference type="EMBL" id="JWZX01003083">
    <property type="protein sequence ID" value="KOO24535.1"/>
    <property type="molecule type" value="Genomic_DNA"/>
</dbReference>
<keyword evidence="7 9" id="KW-0472">Membrane</keyword>